<feature type="region of interest" description="Disordered" evidence="1">
    <location>
        <begin position="76"/>
        <end position="95"/>
    </location>
</feature>
<dbReference type="SMART" id="SM00213">
    <property type="entry name" value="UBQ"/>
    <property type="match status" value="1"/>
</dbReference>
<dbReference type="InterPro" id="IPR029071">
    <property type="entry name" value="Ubiquitin-like_domsf"/>
</dbReference>
<reference evidence="3" key="3">
    <citation type="submission" date="2025-09" db="UniProtKB">
        <authorList>
            <consortium name="Ensembl"/>
        </authorList>
    </citation>
    <scope>IDENTIFICATION</scope>
    <source>
        <strain evidence="3">breed Abyssinian</strain>
    </source>
</reference>
<proteinExistence type="predicted"/>
<reference evidence="3" key="2">
    <citation type="submission" date="2025-08" db="UniProtKB">
        <authorList>
            <consortium name="Ensembl"/>
        </authorList>
    </citation>
    <scope>IDENTIFICATION</scope>
    <source>
        <strain evidence="3">breed Abyssinian</strain>
    </source>
</reference>
<sequence length="95" mass="10212">MQLLVHTQDLHTLEVTGQKRVAQIKAHVASLEGVAPEDQVVLPEAKPLEDEATLGQCRIEGLITLEVADHMLGGKVHGPLTCGERKRADSQGGQI</sequence>
<evidence type="ECO:0000313" key="4">
    <source>
        <dbReference type="Proteomes" id="UP000823872"/>
    </source>
</evidence>
<accession>A0ABI7VVG9</accession>
<evidence type="ECO:0000256" key="1">
    <source>
        <dbReference type="SAM" id="MobiDB-lite"/>
    </source>
</evidence>
<gene>
    <name evidence="3" type="primary">FAU</name>
</gene>
<dbReference type="SUPFAM" id="SSF54236">
    <property type="entry name" value="Ubiquitin-like"/>
    <property type="match status" value="1"/>
</dbReference>
<dbReference type="Proteomes" id="UP000823872">
    <property type="component" value="Chromosome X"/>
</dbReference>
<protein>
    <recommendedName>
        <fullName evidence="2">Ubiquitin-like domain-containing protein</fullName>
    </recommendedName>
</protein>
<dbReference type="Gene3D" id="3.10.20.90">
    <property type="entry name" value="Phosphatidylinositol 3-kinase Catalytic Subunit, Chain A, domain 1"/>
    <property type="match status" value="1"/>
</dbReference>
<dbReference type="PROSITE" id="PS50053">
    <property type="entry name" value="UBIQUITIN_2"/>
    <property type="match status" value="1"/>
</dbReference>
<evidence type="ECO:0000313" key="3">
    <source>
        <dbReference type="Ensembl" id="ENSFCTP00005002168.1"/>
    </source>
</evidence>
<keyword evidence="4" id="KW-1185">Reference proteome</keyword>
<feature type="domain" description="Ubiquitin-like" evidence="2">
    <location>
        <begin position="1"/>
        <end position="74"/>
    </location>
</feature>
<dbReference type="InterPro" id="IPR000626">
    <property type="entry name" value="Ubiquitin-like_dom"/>
</dbReference>
<reference evidence="3 4" key="1">
    <citation type="submission" date="2021-02" db="EMBL/GenBank/DDBJ databases">
        <title>Safari Cat Assemblies.</title>
        <authorList>
            <person name="Bredemeyer K.R."/>
            <person name="Murphy W.J."/>
        </authorList>
    </citation>
    <scope>NUCLEOTIDE SEQUENCE [LARGE SCALE GENOMIC DNA]</scope>
</reference>
<dbReference type="Ensembl" id="ENSFCTT00005003574.1">
    <property type="protein sequence ID" value="ENSFCTP00005002168.1"/>
    <property type="gene ID" value="ENSFCTG00005001386.1"/>
</dbReference>
<dbReference type="Pfam" id="PF00240">
    <property type="entry name" value="ubiquitin"/>
    <property type="match status" value="1"/>
</dbReference>
<name>A0ABI7VVG9_FELCA</name>
<dbReference type="GeneTree" id="ENSGT01020000230624"/>
<evidence type="ECO:0000259" key="2">
    <source>
        <dbReference type="PROSITE" id="PS50053"/>
    </source>
</evidence>
<organism evidence="3 4">
    <name type="scientific">Felis catus</name>
    <name type="common">Cat</name>
    <name type="synonym">Felis silvestris catus</name>
    <dbReference type="NCBI Taxonomy" id="9685"/>
    <lineage>
        <taxon>Eukaryota</taxon>
        <taxon>Metazoa</taxon>
        <taxon>Chordata</taxon>
        <taxon>Craniata</taxon>
        <taxon>Vertebrata</taxon>
        <taxon>Euteleostomi</taxon>
        <taxon>Mammalia</taxon>
        <taxon>Eutheria</taxon>
        <taxon>Laurasiatheria</taxon>
        <taxon>Carnivora</taxon>
        <taxon>Feliformia</taxon>
        <taxon>Felidae</taxon>
        <taxon>Felinae</taxon>
        <taxon>Felis</taxon>
    </lineage>
</organism>